<dbReference type="RefSeq" id="WP_014138892.1">
    <property type="nucleotide sequence ID" value="NC_016109.1"/>
</dbReference>
<evidence type="ECO:0000256" key="1">
    <source>
        <dbReference type="ARBA" id="ARBA00006754"/>
    </source>
</evidence>
<dbReference type="InterPro" id="IPR003018">
    <property type="entry name" value="GAF"/>
</dbReference>
<dbReference type="EMBL" id="AP010968">
    <property type="protein sequence ID" value="BAJ31595.1"/>
    <property type="molecule type" value="Genomic_DNA"/>
</dbReference>
<comment type="similarity">
    <text evidence="1">Belongs to the CdaR family.</text>
</comment>
<gene>
    <name evidence="3" type="ordered locus">KSE_58240</name>
</gene>
<keyword evidence="4" id="KW-1185">Reference proteome</keyword>
<dbReference type="InterPro" id="IPR051448">
    <property type="entry name" value="CdaR-like_regulators"/>
</dbReference>
<dbReference type="AlphaFoldDB" id="E4N3W4"/>
<dbReference type="PANTHER" id="PTHR33744">
    <property type="entry name" value="CARBOHYDRATE DIACID REGULATOR"/>
    <property type="match status" value="1"/>
</dbReference>
<reference evidence="3 4" key="1">
    <citation type="journal article" date="2010" name="DNA Res.">
        <title>Genome sequence of Kitasatospora setae NBRC 14216T: an evolutionary snapshot of the family Streptomycetaceae.</title>
        <authorList>
            <person name="Ichikawa N."/>
            <person name="Oguchi A."/>
            <person name="Ikeda H."/>
            <person name="Ishikawa J."/>
            <person name="Kitani S."/>
            <person name="Watanabe Y."/>
            <person name="Nakamura S."/>
            <person name="Katano Y."/>
            <person name="Kishi E."/>
            <person name="Sasagawa M."/>
            <person name="Ankai A."/>
            <person name="Fukui S."/>
            <person name="Hashimoto Y."/>
            <person name="Kamata S."/>
            <person name="Otoguro M."/>
            <person name="Tanikawa S."/>
            <person name="Nihira T."/>
            <person name="Horinouchi S."/>
            <person name="Ohnishi Y."/>
            <person name="Hayakawa M."/>
            <person name="Kuzuyama T."/>
            <person name="Arisawa A."/>
            <person name="Nomoto F."/>
            <person name="Miura H."/>
            <person name="Takahashi Y."/>
            <person name="Fujita N."/>
        </authorList>
    </citation>
    <scope>NUCLEOTIDE SEQUENCE [LARGE SCALE GENOMIC DNA]</scope>
    <source>
        <strain evidence="4">ATCC 33774 / DSM 43861 / JCM 3304 / KCC A-0304 / NBRC 14216 / KM-6054</strain>
    </source>
</reference>
<feature type="domain" description="GAF" evidence="2">
    <location>
        <begin position="86"/>
        <end position="235"/>
    </location>
</feature>
<dbReference type="Pfam" id="PF13556">
    <property type="entry name" value="HTH_30"/>
    <property type="match status" value="1"/>
</dbReference>
<dbReference type="Pfam" id="PF01590">
    <property type="entry name" value="GAF"/>
    <property type="match status" value="1"/>
</dbReference>
<dbReference type="eggNOG" id="COG2508">
    <property type="taxonomic scope" value="Bacteria"/>
</dbReference>
<accession>E4N3W4</accession>
<evidence type="ECO:0000313" key="4">
    <source>
        <dbReference type="Proteomes" id="UP000007076"/>
    </source>
</evidence>
<dbReference type="PATRIC" id="fig|452652.3.peg.5833"/>
<dbReference type="InterPro" id="IPR042070">
    <property type="entry name" value="PucR_C-HTH_sf"/>
</dbReference>
<dbReference type="InterPro" id="IPR041522">
    <property type="entry name" value="CdaR_GGDEF"/>
</dbReference>
<dbReference type="InterPro" id="IPR029016">
    <property type="entry name" value="GAF-like_dom_sf"/>
</dbReference>
<dbReference type="PANTHER" id="PTHR33744:SF1">
    <property type="entry name" value="DNA-BINDING TRANSCRIPTIONAL ACTIVATOR ADER"/>
    <property type="match status" value="1"/>
</dbReference>
<dbReference type="SUPFAM" id="SSF55781">
    <property type="entry name" value="GAF domain-like"/>
    <property type="match status" value="1"/>
</dbReference>
<evidence type="ECO:0000259" key="2">
    <source>
        <dbReference type="SMART" id="SM00065"/>
    </source>
</evidence>
<dbReference type="InterPro" id="IPR025736">
    <property type="entry name" value="PucR_C-HTH_dom"/>
</dbReference>
<dbReference type="Proteomes" id="UP000007076">
    <property type="component" value="Chromosome"/>
</dbReference>
<protein>
    <submittedName>
        <fullName evidence="3">Putative transcriptional regulator</fullName>
    </submittedName>
</protein>
<dbReference type="Gene3D" id="1.10.10.2840">
    <property type="entry name" value="PucR C-terminal helix-turn-helix domain"/>
    <property type="match status" value="1"/>
</dbReference>
<organism evidence="3 4">
    <name type="scientific">Kitasatospora setae (strain ATCC 33774 / DSM 43861 / JCM 3304 / KCC A-0304 / NBRC 14216 / KM-6054)</name>
    <name type="common">Streptomyces setae</name>
    <dbReference type="NCBI Taxonomy" id="452652"/>
    <lineage>
        <taxon>Bacteria</taxon>
        <taxon>Bacillati</taxon>
        <taxon>Actinomycetota</taxon>
        <taxon>Actinomycetes</taxon>
        <taxon>Kitasatosporales</taxon>
        <taxon>Streptomycetaceae</taxon>
        <taxon>Kitasatospora</taxon>
    </lineage>
</organism>
<evidence type="ECO:0000313" key="3">
    <source>
        <dbReference type="EMBL" id="BAJ31595.1"/>
    </source>
</evidence>
<dbReference type="SMART" id="SM00065">
    <property type="entry name" value="GAF"/>
    <property type="match status" value="1"/>
</dbReference>
<dbReference type="KEGG" id="ksk:KSE_58240"/>
<name>E4N3W4_KITSK</name>
<dbReference type="Gene3D" id="3.30.450.40">
    <property type="match status" value="1"/>
</dbReference>
<dbReference type="STRING" id="452652.KSE_58240"/>
<dbReference type="eggNOG" id="COG2203">
    <property type="taxonomic scope" value="Bacteria"/>
</dbReference>
<proteinExistence type="inferred from homology"/>
<dbReference type="HOGENOM" id="CLU_017436_0_0_11"/>
<sequence>MGDEVGTRCPDLLTVLQLLVEEAPLESYEELLRRADREGSTAERLRLEQGVRLAYVINALQGRRRQREDALAELVDTAREMTQQHDLGELLKVITRCLRRIINTDFACICLRDEDDGLLLRAAEGATTVIVPGTPLLRGLGERAIATGVPVWTADYLRDPALADCRGEGDEFIRAEGVKSLLAVPLTHGDRALGVLVCASRTVRHLTPDEIGLVGSLAAFGAVAIERAERLRDARSEVTALELDGFHARMTMARLEQLGDAHGRMLGLLLSRADLDTVARAAADALDGTMQLRDPAGRVMVATAELPDLDDAAVAETSWKAHADRTPVVHQEGTWVVPVLAGAENLGFVVMRPNAELVGVDQQLVCLAAQSFALHLLLQRGATVTQAPVHDSLFDELLTLSSRGPQHARRLEQSLGEIGMNLAEPFVLLAVRPESGGYGRAVVWASSYAHGQGGLKTVQDGSIMLLLPGTDASAVARSVGGELTSMLERPVTVGAAGPGRGLGDVTRLHTEAVRCLEALTTLDATGSASSLEDLGFLGLLLSETHDASGFVDSVIGPVLDYDRTNATELTETLEAYFATGASPSKAAETLHVHSNTVSRRLERISALMGEKWQQPSRLLDVQLALRMHRMRAVLRLGSPGAGGS</sequence>
<dbReference type="Pfam" id="PF17853">
    <property type="entry name" value="GGDEF_2"/>
    <property type="match status" value="1"/>
</dbReference>